<name>A0A1M6SUY4_9BACT</name>
<dbReference type="STRING" id="1121393.SAMN02745216_03537"/>
<dbReference type="AlphaFoldDB" id="A0A1M6SUY4"/>
<feature type="chain" id="PRO_5012567908" evidence="1">
    <location>
        <begin position="28"/>
        <end position="481"/>
    </location>
</feature>
<organism evidence="2 3">
    <name type="scientific">Desulfatibacillum alkenivorans DSM 16219</name>
    <dbReference type="NCBI Taxonomy" id="1121393"/>
    <lineage>
        <taxon>Bacteria</taxon>
        <taxon>Pseudomonadati</taxon>
        <taxon>Thermodesulfobacteriota</taxon>
        <taxon>Desulfobacteria</taxon>
        <taxon>Desulfobacterales</taxon>
        <taxon>Desulfatibacillaceae</taxon>
        <taxon>Desulfatibacillum</taxon>
    </lineage>
</organism>
<protein>
    <submittedName>
        <fullName evidence="2">Uncharacterized protein</fullName>
    </submittedName>
</protein>
<reference evidence="3" key="1">
    <citation type="submission" date="2016-11" db="EMBL/GenBank/DDBJ databases">
        <authorList>
            <person name="Varghese N."/>
            <person name="Submissions S."/>
        </authorList>
    </citation>
    <scope>NUCLEOTIDE SEQUENCE [LARGE SCALE GENOMIC DNA]</scope>
    <source>
        <strain evidence="3">DSM 16219</strain>
    </source>
</reference>
<dbReference type="RefSeq" id="WP_073477582.1">
    <property type="nucleotide sequence ID" value="NZ_FQZU01000025.1"/>
</dbReference>
<sequence>MINLSIKTLIAVLILVFGLLAAPPIWADDFDQAMDAFEEADEEIVVDEEAIPESPSRFRISGYGKLSSVFTYDQPAPPPCKTDYRGLYRLRPELDAKLDVDIFETWKARAGGRFWYDFAYDIKGREDFTEETLDEMESEAELWEAYLEGRLFKGLDLRLGRQIVVWGTSENIRVTDVINPLDLREMGMVDIEGLRLPTAMARADYTFGYWTITGLIIPEIRPAQQPPYGGMYYPSRYKLPDDHPPVDSIDNMEYGARISGHLPGWDVSLYFADVYMDLPYLRETVEFKLIRPPIFIPPATILPPVIQYPQYEYHYVRVQMYGASTAIALGNWLIKAEAAYFTGLNYYNEPNEDRDRFDGLIGLEYSGFTDTTISLDAAVRYVPSHEDILENAPDNTPQSQPEAALRIQRDFRHDTFHVTLLATAMGHDAGDGWFVRGESAYDWTDNLTFTLGVVGYGADDDGYYAYAKDNDCVFFDIKYSF</sequence>
<dbReference type="Pfam" id="PF06980">
    <property type="entry name" value="DUF1302"/>
    <property type="match status" value="1"/>
</dbReference>
<keyword evidence="3" id="KW-1185">Reference proteome</keyword>
<evidence type="ECO:0000256" key="1">
    <source>
        <dbReference type="SAM" id="SignalP"/>
    </source>
</evidence>
<accession>A0A1M6SUY4</accession>
<proteinExistence type="predicted"/>
<feature type="signal peptide" evidence="1">
    <location>
        <begin position="1"/>
        <end position="27"/>
    </location>
</feature>
<gene>
    <name evidence="2" type="ORF">SAMN02745216_03537</name>
</gene>
<dbReference type="OrthoDB" id="9801336at2"/>
<dbReference type="EMBL" id="FQZU01000025">
    <property type="protein sequence ID" value="SHK48450.1"/>
    <property type="molecule type" value="Genomic_DNA"/>
</dbReference>
<evidence type="ECO:0000313" key="2">
    <source>
        <dbReference type="EMBL" id="SHK48450.1"/>
    </source>
</evidence>
<keyword evidence="1" id="KW-0732">Signal</keyword>
<dbReference type="InterPro" id="IPR010727">
    <property type="entry name" value="DUF1302"/>
</dbReference>
<evidence type="ECO:0000313" key="3">
    <source>
        <dbReference type="Proteomes" id="UP000183994"/>
    </source>
</evidence>
<dbReference type="Proteomes" id="UP000183994">
    <property type="component" value="Unassembled WGS sequence"/>
</dbReference>